<keyword evidence="3" id="KW-1185">Reference proteome</keyword>
<dbReference type="InterPro" id="IPR011467">
    <property type="entry name" value="DUF1573"/>
</dbReference>
<feature type="signal peptide" evidence="1">
    <location>
        <begin position="1"/>
        <end position="20"/>
    </location>
</feature>
<dbReference type="PANTHER" id="PTHR37833:SF1">
    <property type="entry name" value="SIGNAL PEPTIDE PROTEIN"/>
    <property type="match status" value="1"/>
</dbReference>
<sequence length="137" mass="15198">MKKLVTTFLSLSLFAFGARAQAPGKENPNAPKFQFKEVSYDFGKLKEGVTVQHVFKFKNTGKEPLIIQYASDACACASHEWPKEPILPGKTGEIIITYHTKGRPGPFSKVVYIQSNAVTDQPRLELHTKVASFPIDS</sequence>
<gene>
    <name evidence="2" type="ORF">DN068_13535</name>
</gene>
<dbReference type="Pfam" id="PF07610">
    <property type="entry name" value="DUF1573"/>
    <property type="match status" value="1"/>
</dbReference>
<keyword evidence="1" id="KW-0732">Signal</keyword>
<dbReference type="RefSeq" id="WP_110999466.1">
    <property type="nucleotide sequence ID" value="NZ_QKTW01000018.1"/>
</dbReference>
<dbReference type="AlphaFoldDB" id="A0A2W2AAR6"/>
<feature type="chain" id="PRO_5015945663" evidence="1">
    <location>
        <begin position="21"/>
        <end position="137"/>
    </location>
</feature>
<evidence type="ECO:0000256" key="1">
    <source>
        <dbReference type="SAM" id="SignalP"/>
    </source>
</evidence>
<proteinExistence type="predicted"/>
<evidence type="ECO:0000313" key="3">
    <source>
        <dbReference type="Proteomes" id="UP000248745"/>
    </source>
</evidence>
<dbReference type="Gene3D" id="2.60.40.10">
    <property type="entry name" value="Immunoglobulins"/>
    <property type="match status" value="1"/>
</dbReference>
<dbReference type="PANTHER" id="PTHR37833">
    <property type="entry name" value="LIPOPROTEIN-RELATED"/>
    <property type="match status" value="1"/>
</dbReference>
<comment type="caution">
    <text evidence="2">The sequence shown here is derived from an EMBL/GenBank/DDBJ whole genome shotgun (WGS) entry which is preliminary data.</text>
</comment>
<reference evidence="2 3" key="1">
    <citation type="submission" date="2018-06" db="EMBL/GenBank/DDBJ databases">
        <title>Mucibacter soli gen. nov., sp. nov., a new member of the family Chitinophagaceae producing mucin.</title>
        <authorList>
            <person name="Kim M.-K."/>
            <person name="Park S."/>
            <person name="Kim T.-S."/>
            <person name="Joung Y."/>
            <person name="Han J.-H."/>
            <person name="Kim S.B."/>
        </authorList>
    </citation>
    <scope>NUCLEOTIDE SEQUENCE [LARGE SCALE GENOMIC DNA]</scope>
    <source>
        <strain evidence="2 3">R1-15</strain>
    </source>
</reference>
<name>A0A2W2AAR6_9BACT</name>
<dbReference type="Proteomes" id="UP000248745">
    <property type="component" value="Unassembled WGS sequence"/>
</dbReference>
<organism evidence="2 3">
    <name type="scientific">Taibaiella soli</name>
    <dbReference type="NCBI Taxonomy" id="1649169"/>
    <lineage>
        <taxon>Bacteria</taxon>
        <taxon>Pseudomonadati</taxon>
        <taxon>Bacteroidota</taxon>
        <taxon>Chitinophagia</taxon>
        <taxon>Chitinophagales</taxon>
        <taxon>Chitinophagaceae</taxon>
        <taxon>Taibaiella</taxon>
    </lineage>
</organism>
<accession>A0A2W2AAR6</accession>
<evidence type="ECO:0000313" key="2">
    <source>
        <dbReference type="EMBL" id="PZF72371.1"/>
    </source>
</evidence>
<dbReference type="InterPro" id="IPR013783">
    <property type="entry name" value="Ig-like_fold"/>
</dbReference>
<dbReference type="OrthoDB" id="826619at2"/>
<protein>
    <submittedName>
        <fullName evidence="2">DUF1573 domain-containing protein</fullName>
    </submittedName>
</protein>
<dbReference type="EMBL" id="QKTW01000018">
    <property type="protein sequence ID" value="PZF72371.1"/>
    <property type="molecule type" value="Genomic_DNA"/>
</dbReference>